<dbReference type="EMBL" id="JABBYC010000040">
    <property type="protein sequence ID" value="MBL0887974.1"/>
    <property type="molecule type" value="Genomic_DNA"/>
</dbReference>
<dbReference type="Pfam" id="PF09587">
    <property type="entry name" value="PGA_cap"/>
    <property type="match status" value="1"/>
</dbReference>
<evidence type="ECO:0000313" key="3">
    <source>
        <dbReference type="EMBL" id="MBL0887974.1"/>
    </source>
</evidence>
<evidence type="ECO:0000313" key="4">
    <source>
        <dbReference type="Proteomes" id="UP000675409"/>
    </source>
</evidence>
<proteinExistence type="inferred from homology"/>
<keyword evidence="4" id="KW-1185">Reference proteome</keyword>
<name>A0ABS1LPI2_9MICO</name>
<evidence type="ECO:0000259" key="2">
    <source>
        <dbReference type="SMART" id="SM00854"/>
    </source>
</evidence>
<comment type="similarity">
    <text evidence="1">Belongs to the CapA family.</text>
</comment>
<protein>
    <submittedName>
        <fullName evidence="3">CapA family protein</fullName>
    </submittedName>
</protein>
<dbReference type="InterPro" id="IPR019079">
    <property type="entry name" value="Capsule_synth_CapA"/>
</dbReference>
<sequence>MKIALAGDTMLGRKVAERLAVVPPVALFSDELVEVAHEADLFVLNLECAVSARGTPWPDPAKPFFFRAPPLAARVLRHLGVSCVTLANNHALDFGEQALLDTFDHLADAGISWAGAGVDEAAARAPAVLEAAGLRVGVVSVTDHPAAYAAGPGRPGVAFAELHRGTPEWLSATIGGLDTDVVLVMPHWGPNMVTHPLPHVRSAAKAFREAGATLVAGHSAHVFHGVDDSVVYDLGDFIDDYATHPQLRNDLGLLFFVTFDDGGRPVRLEAVPLALDYCRTRLAAPHEAHWITERFRRACTAFGTEVTAVGRRLVVEWDGP</sequence>
<evidence type="ECO:0000256" key="1">
    <source>
        <dbReference type="ARBA" id="ARBA00005662"/>
    </source>
</evidence>
<dbReference type="PANTHER" id="PTHR33393:SF11">
    <property type="entry name" value="POLYGLUTAMINE SYNTHESIS ACCESSORY PROTEIN RV0574C-RELATED"/>
    <property type="match status" value="1"/>
</dbReference>
<dbReference type="InterPro" id="IPR052169">
    <property type="entry name" value="CW_Biosynth-Accessory"/>
</dbReference>
<dbReference type="PANTHER" id="PTHR33393">
    <property type="entry name" value="POLYGLUTAMINE SYNTHESIS ACCESSORY PROTEIN RV0574C-RELATED"/>
    <property type="match status" value="1"/>
</dbReference>
<comment type="caution">
    <text evidence="3">The sequence shown here is derived from an EMBL/GenBank/DDBJ whole genome shotgun (WGS) entry which is preliminary data.</text>
</comment>
<reference evidence="3 4" key="1">
    <citation type="journal article" date="2021" name="Arch. Microbiol.">
        <title>Myceligenerans indicum sp. nov., an actinobacterium isolated from mangrove sediment of Sundarbans, India.</title>
        <authorList>
            <person name="Asha K."/>
            <person name="Bhadury P."/>
        </authorList>
    </citation>
    <scope>NUCLEOTIDE SEQUENCE [LARGE SCALE GENOMIC DNA]</scope>
    <source>
        <strain evidence="3 4">I2</strain>
    </source>
</reference>
<organism evidence="3 4">
    <name type="scientific">Myceligenerans indicum</name>
    <dbReference type="NCBI Taxonomy" id="2593663"/>
    <lineage>
        <taxon>Bacteria</taxon>
        <taxon>Bacillati</taxon>
        <taxon>Actinomycetota</taxon>
        <taxon>Actinomycetes</taxon>
        <taxon>Micrococcales</taxon>
        <taxon>Promicromonosporaceae</taxon>
        <taxon>Myceligenerans</taxon>
    </lineage>
</organism>
<accession>A0ABS1LPI2</accession>
<dbReference type="Gene3D" id="3.60.21.10">
    <property type="match status" value="1"/>
</dbReference>
<dbReference type="CDD" id="cd07381">
    <property type="entry name" value="MPP_CapA"/>
    <property type="match status" value="1"/>
</dbReference>
<feature type="domain" description="Capsule synthesis protein CapA" evidence="2">
    <location>
        <begin position="2"/>
        <end position="241"/>
    </location>
</feature>
<dbReference type="RefSeq" id="WP_201849599.1">
    <property type="nucleotide sequence ID" value="NZ_JABBYC010000040.1"/>
</dbReference>
<dbReference type="SMART" id="SM00854">
    <property type="entry name" value="PGA_cap"/>
    <property type="match status" value="1"/>
</dbReference>
<dbReference type="Proteomes" id="UP000675409">
    <property type="component" value="Unassembled WGS sequence"/>
</dbReference>
<dbReference type="InterPro" id="IPR029052">
    <property type="entry name" value="Metallo-depent_PP-like"/>
</dbReference>
<gene>
    <name evidence="3" type="ORF">HGK34_17080</name>
</gene>
<dbReference type="SUPFAM" id="SSF56300">
    <property type="entry name" value="Metallo-dependent phosphatases"/>
    <property type="match status" value="1"/>
</dbReference>